<dbReference type="GeneID" id="27685128"/>
<dbReference type="Pfam" id="PF07847">
    <property type="entry name" value="PCO_ADO"/>
    <property type="match status" value="1"/>
</dbReference>
<evidence type="ECO:0000256" key="3">
    <source>
        <dbReference type="ARBA" id="ARBA00023004"/>
    </source>
</evidence>
<evidence type="ECO:0000313" key="5">
    <source>
        <dbReference type="EMBL" id="KND04021.1"/>
    </source>
</evidence>
<dbReference type="STRING" id="645134.A0A0L0HRM4"/>
<dbReference type="PANTHER" id="PTHR22966:SF61">
    <property type="entry name" value="2-AMINOETHANETHIOL DIOXYGENASE"/>
    <property type="match status" value="1"/>
</dbReference>
<feature type="region of interest" description="Disordered" evidence="4">
    <location>
        <begin position="239"/>
        <end position="308"/>
    </location>
</feature>
<name>A0A0L0HRM4_SPIPD</name>
<dbReference type="InParanoid" id="A0A0L0HRM4"/>
<evidence type="ECO:0000256" key="1">
    <source>
        <dbReference type="ARBA" id="ARBA00022723"/>
    </source>
</evidence>
<dbReference type="AlphaFoldDB" id="A0A0L0HRM4"/>
<dbReference type="GO" id="GO:0016702">
    <property type="term" value="F:oxidoreductase activity, acting on single donors with incorporation of molecular oxygen, incorporation of two atoms of oxygen"/>
    <property type="evidence" value="ECO:0007669"/>
    <property type="project" value="InterPro"/>
</dbReference>
<protein>
    <submittedName>
        <fullName evidence="5">Uncharacterized protein</fullName>
    </submittedName>
</protein>
<dbReference type="InterPro" id="IPR014710">
    <property type="entry name" value="RmlC-like_jellyroll"/>
</dbReference>
<dbReference type="Proteomes" id="UP000053201">
    <property type="component" value="Unassembled WGS sequence"/>
</dbReference>
<sequence length="358" mass="39587">MSPPCINESDSSPTTCCFPFCTEMENRRTQSLMDMSHLQRIGVLAYQVFAAFPGRHPEADAILDRLCSLIRDVTLGHLKVKPAQYPVEYYPIYESSVYTMCVFVLKRGTTMPTHDHPKMTVFSKIVSGDLHVRTYEFAKGSTAQAHAVVDPRTGDLVQARPTKAGLNRIISASDPESLLLIRPEGGPNMHSFTAVSEEVVLLDIIGPPYNSEDRPCTYFREVSWDEGCKLVAMGVEATAPGKKSKNKKKKKRRRAVGPERKTDAMPIQENGSAPNPCPPPPPSTPTLDLTPPPVRSSNTTISNSSSEASLDLLNTSGTDEMCWLVEDPDVDYRCVERLYRGEPVAKVERYANVELGII</sequence>
<dbReference type="OrthoDB" id="271433at2759"/>
<organism evidence="5 6">
    <name type="scientific">Spizellomyces punctatus (strain DAOM BR117)</name>
    <dbReference type="NCBI Taxonomy" id="645134"/>
    <lineage>
        <taxon>Eukaryota</taxon>
        <taxon>Fungi</taxon>
        <taxon>Fungi incertae sedis</taxon>
        <taxon>Chytridiomycota</taxon>
        <taxon>Chytridiomycota incertae sedis</taxon>
        <taxon>Chytridiomycetes</taxon>
        <taxon>Spizellomycetales</taxon>
        <taxon>Spizellomycetaceae</taxon>
        <taxon>Spizellomyces</taxon>
    </lineage>
</organism>
<accession>A0A0L0HRM4</accession>
<evidence type="ECO:0000256" key="4">
    <source>
        <dbReference type="SAM" id="MobiDB-lite"/>
    </source>
</evidence>
<dbReference type="VEuPathDB" id="FungiDB:SPPG_01468"/>
<keyword evidence="3" id="KW-0408">Iron</keyword>
<evidence type="ECO:0000256" key="2">
    <source>
        <dbReference type="ARBA" id="ARBA00023002"/>
    </source>
</evidence>
<dbReference type="SUPFAM" id="SSF51182">
    <property type="entry name" value="RmlC-like cupins"/>
    <property type="match status" value="1"/>
</dbReference>
<dbReference type="CDD" id="cd20289">
    <property type="entry name" value="cupin_ADO"/>
    <property type="match status" value="1"/>
</dbReference>
<proteinExistence type="predicted"/>
<reference evidence="5 6" key="1">
    <citation type="submission" date="2009-08" db="EMBL/GenBank/DDBJ databases">
        <title>The Genome Sequence of Spizellomyces punctatus strain DAOM BR117.</title>
        <authorList>
            <consortium name="The Broad Institute Genome Sequencing Platform"/>
            <person name="Russ C."/>
            <person name="Cuomo C."/>
            <person name="Shea T."/>
            <person name="Young S.K."/>
            <person name="Zeng Q."/>
            <person name="Koehrsen M."/>
            <person name="Haas B."/>
            <person name="Borodovsky M."/>
            <person name="Guigo R."/>
            <person name="Alvarado L."/>
            <person name="Berlin A."/>
            <person name="Bochicchio J."/>
            <person name="Borenstein D."/>
            <person name="Chapman S."/>
            <person name="Chen Z."/>
            <person name="Engels R."/>
            <person name="Freedman E."/>
            <person name="Gellesch M."/>
            <person name="Goldberg J."/>
            <person name="Griggs A."/>
            <person name="Gujja S."/>
            <person name="Heiman D."/>
            <person name="Hepburn T."/>
            <person name="Howarth C."/>
            <person name="Jen D."/>
            <person name="Larson L."/>
            <person name="Lewis B."/>
            <person name="Mehta T."/>
            <person name="Park D."/>
            <person name="Pearson M."/>
            <person name="Roberts A."/>
            <person name="Saif S."/>
            <person name="Shenoy N."/>
            <person name="Sisk P."/>
            <person name="Stolte C."/>
            <person name="Sykes S."/>
            <person name="Thomson T."/>
            <person name="Walk T."/>
            <person name="White J."/>
            <person name="Yandava C."/>
            <person name="Burger G."/>
            <person name="Gray M.W."/>
            <person name="Holland P.W.H."/>
            <person name="King N."/>
            <person name="Lang F.B.F."/>
            <person name="Roger A.J."/>
            <person name="Ruiz-Trillo I."/>
            <person name="Lander E."/>
            <person name="Nusbaum C."/>
        </authorList>
    </citation>
    <scope>NUCLEOTIDE SEQUENCE [LARGE SCALE GENOMIC DNA]</scope>
    <source>
        <strain evidence="5 6">DAOM BR117</strain>
    </source>
</reference>
<dbReference type="EMBL" id="KQ257451">
    <property type="protein sequence ID" value="KND04021.1"/>
    <property type="molecule type" value="Genomic_DNA"/>
</dbReference>
<keyword evidence="1" id="KW-0479">Metal-binding</keyword>
<dbReference type="InterPro" id="IPR012864">
    <property type="entry name" value="PCO/ADO"/>
</dbReference>
<dbReference type="InterPro" id="IPR011051">
    <property type="entry name" value="RmlC_Cupin_sf"/>
</dbReference>
<dbReference type="eggNOG" id="KOG4281">
    <property type="taxonomic scope" value="Eukaryota"/>
</dbReference>
<feature type="compositionally biased region" description="Basic residues" evidence="4">
    <location>
        <begin position="242"/>
        <end position="255"/>
    </location>
</feature>
<gene>
    <name evidence="5" type="ORF">SPPG_01468</name>
</gene>
<feature type="compositionally biased region" description="Pro residues" evidence="4">
    <location>
        <begin position="275"/>
        <end position="294"/>
    </location>
</feature>
<evidence type="ECO:0000313" key="6">
    <source>
        <dbReference type="Proteomes" id="UP000053201"/>
    </source>
</evidence>
<dbReference type="Gene3D" id="2.60.120.10">
    <property type="entry name" value="Jelly Rolls"/>
    <property type="match status" value="1"/>
</dbReference>
<keyword evidence="2" id="KW-0560">Oxidoreductase</keyword>
<dbReference type="RefSeq" id="XP_016612060.1">
    <property type="nucleotide sequence ID" value="XM_016749786.1"/>
</dbReference>
<keyword evidence="6" id="KW-1185">Reference proteome</keyword>
<dbReference type="PANTHER" id="PTHR22966">
    <property type="entry name" value="2-AMINOETHANETHIOL DIOXYGENASE"/>
    <property type="match status" value="1"/>
</dbReference>
<feature type="compositionally biased region" description="Low complexity" evidence="4">
    <location>
        <begin position="296"/>
        <end position="306"/>
    </location>
</feature>
<dbReference type="GO" id="GO:0046872">
    <property type="term" value="F:metal ion binding"/>
    <property type="evidence" value="ECO:0007669"/>
    <property type="project" value="UniProtKB-KW"/>
</dbReference>